<reference evidence="1" key="1">
    <citation type="submission" date="2014-11" db="EMBL/GenBank/DDBJ databases">
        <authorList>
            <person name="Amaro Gonzalez C."/>
        </authorList>
    </citation>
    <scope>NUCLEOTIDE SEQUENCE</scope>
</reference>
<reference evidence="1" key="2">
    <citation type="journal article" date="2015" name="Fish Shellfish Immunol.">
        <title>Early steps in the European eel (Anguilla anguilla)-Vibrio vulnificus interaction in the gills: Role of the RtxA13 toxin.</title>
        <authorList>
            <person name="Callol A."/>
            <person name="Pajuelo D."/>
            <person name="Ebbesson L."/>
            <person name="Teles M."/>
            <person name="MacKenzie S."/>
            <person name="Amaro C."/>
        </authorList>
    </citation>
    <scope>NUCLEOTIDE SEQUENCE</scope>
</reference>
<organism evidence="1">
    <name type="scientific">Anguilla anguilla</name>
    <name type="common">European freshwater eel</name>
    <name type="synonym">Muraena anguilla</name>
    <dbReference type="NCBI Taxonomy" id="7936"/>
    <lineage>
        <taxon>Eukaryota</taxon>
        <taxon>Metazoa</taxon>
        <taxon>Chordata</taxon>
        <taxon>Craniata</taxon>
        <taxon>Vertebrata</taxon>
        <taxon>Euteleostomi</taxon>
        <taxon>Actinopterygii</taxon>
        <taxon>Neopterygii</taxon>
        <taxon>Teleostei</taxon>
        <taxon>Anguilliformes</taxon>
        <taxon>Anguillidae</taxon>
        <taxon>Anguilla</taxon>
    </lineage>
</organism>
<protein>
    <submittedName>
        <fullName evidence="1">Uncharacterized protein</fullName>
    </submittedName>
</protein>
<evidence type="ECO:0000313" key="1">
    <source>
        <dbReference type="EMBL" id="JAH04324.1"/>
    </source>
</evidence>
<name>A0A0E9PIJ5_ANGAN</name>
<sequence>MITQRGRYLSLVKLFYKLIK</sequence>
<proteinExistence type="predicted"/>
<dbReference type="EMBL" id="GBXM01104253">
    <property type="protein sequence ID" value="JAH04324.1"/>
    <property type="molecule type" value="Transcribed_RNA"/>
</dbReference>
<accession>A0A0E9PIJ5</accession>
<dbReference type="AlphaFoldDB" id="A0A0E9PIJ5"/>